<keyword evidence="10 12" id="KW-0413">Isomerase</keyword>
<dbReference type="CDD" id="cd09019">
    <property type="entry name" value="galactose_mutarotase_like"/>
    <property type="match status" value="1"/>
</dbReference>
<keyword evidence="9" id="KW-0597">Phosphoprotein</keyword>
<feature type="binding site" evidence="15">
    <location>
        <begin position="180"/>
        <end position="182"/>
    </location>
    <ligand>
        <name>beta-D-galactose</name>
        <dbReference type="ChEBI" id="CHEBI:27667"/>
    </ligand>
</feature>
<proteinExistence type="inferred from homology"/>
<comment type="subunit">
    <text evidence="5">Monomer.</text>
</comment>
<dbReference type="Proteomes" id="UP000317371">
    <property type="component" value="Unassembled WGS sequence"/>
</dbReference>
<comment type="catalytic activity">
    <reaction evidence="1 12">
        <text>alpha-D-glucose = beta-D-glucose</text>
        <dbReference type="Rhea" id="RHEA:10264"/>
        <dbReference type="ChEBI" id="CHEBI:15903"/>
        <dbReference type="ChEBI" id="CHEBI:17925"/>
        <dbReference type="EC" id="5.1.3.3"/>
    </reaction>
</comment>
<dbReference type="EMBL" id="VIGC01000001">
    <property type="protein sequence ID" value="TQE97929.1"/>
    <property type="molecule type" value="Genomic_DNA"/>
</dbReference>
<dbReference type="NCBIfam" id="NF008277">
    <property type="entry name" value="PRK11055.1"/>
    <property type="match status" value="1"/>
</dbReference>
<dbReference type="OrthoDB" id="9779408at2"/>
<evidence type="ECO:0000256" key="7">
    <source>
        <dbReference type="ARBA" id="ARBA00014165"/>
    </source>
</evidence>
<protein>
    <recommendedName>
        <fullName evidence="7 12">Aldose 1-epimerase</fullName>
        <ecNumber evidence="6 12">5.1.3.3</ecNumber>
    </recommendedName>
</protein>
<dbReference type="InterPro" id="IPR018052">
    <property type="entry name" value="Ald1_epimerase_CS"/>
</dbReference>
<dbReference type="PROSITE" id="PS00545">
    <property type="entry name" value="ALDOSE_1_EPIMERASE"/>
    <property type="match status" value="1"/>
</dbReference>
<dbReference type="FunFam" id="2.70.98.10:FF:000003">
    <property type="entry name" value="Aldose 1-epimerase"/>
    <property type="match status" value="1"/>
</dbReference>
<feature type="binding site" evidence="15">
    <location>
        <begin position="80"/>
        <end position="81"/>
    </location>
    <ligand>
        <name>beta-D-galactose</name>
        <dbReference type="ChEBI" id="CHEBI:27667"/>
    </ligand>
</feature>
<evidence type="ECO:0000256" key="8">
    <source>
        <dbReference type="ARBA" id="ARBA00022490"/>
    </source>
</evidence>
<evidence type="ECO:0000256" key="9">
    <source>
        <dbReference type="ARBA" id="ARBA00022553"/>
    </source>
</evidence>
<evidence type="ECO:0000313" key="17">
    <source>
        <dbReference type="Proteomes" id="UP000317371"/>
    </source>
</evidence>
<dbReference type="RefSeq" id="WP_141608142.1">
    <property type="nucleotide sequence ID" value="NZ_VIGC02000001.1"/>
</dbReference>
<feature type="active site" description="Proton donor" evidence="13">
    <location>
        <position position="180"/>
    </location>
</feature>
<comment type="similarity">
    <text evidence="4 12">Belongs to the aldose epimerase family.</text>
</comment>
<dbReference type="Gene3D" id="2.70.98.10">
    <property type="match status" value="1"/>
</dbReference>
<dbReference type="SUPFAM" id="SSF74650">
    <property type="entry name" value="Galactose mutarotase-like"/>
    <property type="match status" value="1"/>
</dbReference>
<evidence type="ECO:0000256" key="11">
    <source>
        <dbReference type="ARBA" id="ARBA00023277"/>
    </source>
</evidence>
<comment type="pathway">
    <text evidence="3 12">Carbohydrate metabolism; hexose metabolism.</text>
</comment>
<reference evidence="16 17" key="1">
    <citation type="submission" date="2019-06" db="EMBL/GenBank/DDBJ databases">
        <title>Genome sequence of Litorilinea aerophila BAA-2444.</title>
        <authorList>
            <person name="Maclea K.S."/>
            <person name="Maurais E.G."/>
            <person name="Iannazzi L.C."/>
        </authorList>
    </citation>
    <scope>NUCLEOTIDE SEQUENCE [LARGE SCALE GENOMIC DNA]</scope>
    <source>
        <strain evidence="16 17">ATCC BAA-2444</strain>
    </source>
</reference>
<dbReference type="AlphaFoldDB" id="A0A540VMD6"/>
<dbReference type="UniPathway" id="UPA00242"/>
<keyword evidence="8" id="KW-0963">Cytoplasm</keyword>
<keyword evidence="17" id="KW-1185">Reference proteome</keyword>
<evidence type="ECO:0000256" key="14">
    <source>
        <dbReference type="PIRSR" id="PIRSR005096-2"/>
    </source>
</evidence>
<dbReference type="InterPro" id="IPR011013">
    <property type="entry name" value="Gal_mutarotase_sf_dom"/>
</dbReference>
<evidence type="ECO:0000256" key="4">
    <source>
        <dbReference type="ARBA" id="ARBA00006206"/>
    </source>
</evidence>
<dbReference type="PANTHER" id="PTHR10091:SF0">
    <property type="entry name" value="GALACTOSE MUTAROTASE"/>
    <property type="match status" value="1"/>
</dbReference>
<keyword evidence="11 12" id="KW-0119">Carbohydrate metabolism</keyword>
<sequence>MNLTQVPFGTTSDGIGVDLFTLTNDHGVQVQLTNYGGTITSFLAPDARGELGEINLGFDRLEDYLTRSPYFGCIVGRFGNRIAKARFQLHGKEYRLAQNDGEHHLHGGVKGFDKVVWQAQPFQNDAGVGVRLDYLSPDGEEGYPGNLSVTVTYTLTPQDELRIDYRATTDQATILNLTNHAYFNLAGHGTILDHVLQIFADHFTPIDATLIPTGEIRSVAGTPLDFRQPTRIGERIDQDDEQLRYGGGYDHNWVINGPAGTLRPAAVLTEPTSGRRLEVHTTQPGMQFYSGNMMPDSLPGRGGQVYTKRSGLCLETQHFPDSPNHPNFPSTVLEPGQVYQETTVFKVGTTA</sequence>
<evidence type="ECO:0000256" key="12">
    <source>
        <dbReference type="PIRNR" id="PIRNR005096"/>
    </source>
</evidence>
<dbReference type="PANTHER" id="PTHR10091">
    <property type="entry name" value="ALDOSE-1-EPIMERASE"/>
    <property type="match status" value="1"/>
</dbReference>
<evidence type="ECO:0000256" key="13">
    <source>
        <dbReference type="PIRSR" id="PIRSR005096-1"/>
    </source>
</evidence>
<feature type="active site" description="Proton acceptor" evidence="13">
    <location>
        <position position="315"/>
    </location>
</feature>
<dbReference type="InterPro" id="IPR047215">
    <property type="entry name" value="Galactose_mutarotase-like"/>
</dbReference>
<dbReference type="InterPro" id="IPR014718">
    <property type="entry name" value="GH-type_carb-bd"/>
</dbReference>
<evidence type="ECO:0000256" key="15">
    <source>
        <dbReference type="PIRSR" id="PIRSR005096-3"/>
    </source>
</evidence>
<evidence type="ECO:0000313" key="16">
    <source>
        <dbReference type="EMBL" id="TQE97929.1"/>
    </source>
</evidence>
<gene>
    <name evidence="16" type="ORF">FKZ61_00700</name>
</gene>
<comment type="subcellular location">
    <subcellularLocation>
        <location evidence="2">Cytoplasm</location>
    </subcellularLocation>
</comment>
<dbReference type="GO" id="GO:0004034">
    <property type="term" value="F:aldose 1-epimerase activity"/>
    <property type="evidence" value="ECO:0007669"/>
    <property type="project" value="UniProtKB-EC"/>
</dbReference>
<dbReference type="GO" id="GO:0030246">
    <property type="term" value="F:carbohydrate binding"/>
    <property type="evidence" value="ECO:0007669"/>
    <property type="project" value="InterPro"/>
</dbReference>
<dbReference type="InParanoid" id="A0A540VMD6"/>
<dbReference type="InterPro" id="IPR008183">
    <property type="entry name" value="Aldose_1/G6P_1-epimerase"/>
</dbReference>
<feature type="binding site" evidence="14">
    <location>
        <position position="250"/>
    </location>
    <ligand>
        <name>beta-D-galactose</name>
        <dbReference type="ChEBI" id="CHEBI:27667"/>
    </ligand>
</feature>
<accession>A0A540VMD6</accession>
<evidence type="ECO:0000256" key="3">
    <source>
        <dbReference type="ARBA" id="ARBA00005028"/>
    </source>
</evidence>
<dbReference type="Pfam" id="PF01263">
    <property type="entry name" value="Aldose_epim"/>
    <property type="match status" value="1"/>
</dbReference>
<evidence type="ECO:0000256" key="1">
    <source>
        <dbReference type="ARBA" id="ARBA00001614"/>
    </source>
</evidence>
<evidence type="ECO:0000256" key="6">
    <source>
        <dbReference type="ARBA" id="ARBA00013185"/>
    </source>
</evidence>
<evidence type="ECO:0000256" key="2">
    <source>
        <dbReference type="ARBA" id="ARBA00004496"/>
    </source>
</evidence>
<dbReference type="GO" id="GO:0006006">
    <property type="term" value="P:glucose metabolic process"/>
    <property type="evidence" value="ECO:0007669"/>
    <property type="project" value="TreeGrafter"/>
</dbReference>
<name>A0A540VMD6_9CHLR</name>
<organism evidence="16 17">
    <name type="scientific">Litorilinea aerophila</name>
    <dbReference type="NCBI Taxonomy" id="1204385"/>
    <lineage>
        <taxon>Bacteria</taxon>
        <taxon>Bacillati</taxon>
        <taxon>Chloroflexota</taxon>
        <taxon>Caldilineae</taxon>
        <taxon>Caldilineales</taxon>
        <taxon>Caldilineaceae</taxon>
        <taxon>Litorilinea</taxon>
    </lineage>
</organism>
<dbReference type="GO" id="GO:0005737">
    <property type="term" value="C:cytoplasm"/>
    <property type="evidence" value="ECO:0007669"/>
    <property type="project" value="UniProtKB-SubCell"/>
</dbReference>
<dbReference type="InterPro" id="IPR015443">
    <property type="entry name" value="Aldose_1-epimerase"/>
</dbReference>
<comment type="caution">
    <text evidence="16">The sequence shown here is derived from an EMBL/GenBank/DDBJ whole genome shotgun (WGS) entry which is preliminary data.</text>
</comment>
<dbReference type="EC" id="5.1.3.3" evidence="6 12"/>
<evidence type="ECO:0000256" key="10">
    <source>
        <dbReference type="ARBA" id="ARBA00023235"/>
    </source>
</evidence>
<evidence type="ECO:0000256" key="5">
    <source>
        <dbReference type="ARBA" id="ARBA00011245"/>
    </source>
</evidence>
<dbReference type="GO" id="GO:0033499">
    <property type="term" value="P:galactose catabolic process via UDP-galactose, Leloir pathway"/>
    <property type="evidence" value="ECO:0007669"/>
    <property type="project" value="TreeGrafter"/>
</dbReference>
<dbReference type="PIRSF" id="PIRSF005096">
    <property type="entry name" value="GALM"/>
    <property type="match status" value="1"/>
</dbReference>